<reference evidence="4" key="1">
    <citation type="submission" date="2023-01" db="EMBL/GenBank/DDBJ databases">
        <title>Draft genome sequence of Nocardiopsis sp. LSu2-4 isolated from halophytes.</title>
        <authorList>
            <person name="Duangmal K."/>
            <person name="Chantavorakit T."/>
        </authorList>
    </citation>
    <scope>NUCLEOTIDE SEQUENCE</scope>
    <source>
        <strain evidence="4">LSu2-4</strain>
    </source>
</reference>
<keyword evidence="5" id="KW-1185">Reference proteome</keyword>
<proteinExistence type="predicted"/>
<accession>A0ABT4TPV4</accession>
<dbReference type="EMBL" id="JAQFWP010000039">
    <property type="protein sequence ID" value="MDA2806710.1"/>
    <property type="molecule type" value="Genomic_DNA"/>
</dbReference>
<feature type="domain" description="HTH tetR-type" evidence="3">
    <location>
        <begin position="6"/>
        <end position="67"/>
    </location>
</feature>
<dbReference type="PANTHER" id="PTHR30055:SF209">
    <property type="entry name" value="POSSIBLE TRANSCRIPTIONAL REGULATORY PROTEIN (PROBABLY TETR-FAMILY)"/>
    <property type="match status" value="1"/>
</dbReference>
<keyword evidence="1 2" id="KW-0238">DNA-binding</keyword>
<dbReference type="InterPro" id="IPR009057">
    <property type="entry name" value="Homeodomain-like_sf"/>
</dbReference>
<dbReference type="InterPro" id="IPR001647">
    <property type="entry name" value="HTH_TetR"/>
</dbReference>
<dbReference type="PROSITE" id="PS50977">
    <property type="entry name" value="HTH_TETR_2"/>
    <property type="match status" value="1"/>
</dbReference>
<evidence type="ECO:0000259" key="3">
    <source>
        <dbReference type="PROSITE" id="PS50977"/>
    </source>
</evidence>
<dbReference type="RefSeq" id="WP_270679345.1">
    <property type="nucleotide sequence ID" value="NZ_JAQFWP010000039.1"/>
</dbReference>
<dbReference type="Pfam" id="PF00440">
    <property type="entry name" value="TetR_N"/>
    <property type="match status" value="1"/>
</dbReference>
<sequence>MRADAARNREAVLQAAGLLFDSADDPAGVSMDDVAAAAGVGKGTLFRRFGDRAGLVRALYELRTERMAAEFEGATGADDPVDPVEAVVRTMDALLRFKIENRALSRALESLGGGSPYTNAAYGHWHGRVAALIAEARGPESADFLAHALLAAVRSDLVDHLADWPDARLKAGVEELVRSVCGERPTG</sequence>
<evidence type="ECO:0000256" key="1">
    <source>
        <dbReference type="ARBA" id="ARBA00023125"/>
    </source>
</evidence>
<feature type="DNA-binding region" description="H-T-H motif" evidence="2">
    <location>
        <begin position="30"/>
        <end position="49"/>
    </location>
</feature>
<dbReference type="PANTHER" id="PTHR30055">
    <property type="entry name" value="HTH-TYPE TRANSCRIPTIONAL REGULATOR RUTR"/>
    <property type="match status" value="1"/>
</dbReference>
<dbReference type="SUPFAM" id="SSF46689">
    <property type="entry name" value="Homeodomain-like"/>
    <property type="match status" value="1"/>
</dbReference>
<name>A0ABT4TPV4_9ACTN</name>
<gene>
    <name evidence="4" type="ORF">O4U47_19530</name>
</gene>
<protein>
    <submittedName>
        <fullName evidence="4">TetR/AcrR family transcriptional regulator</fullName>
    </submittedName>
</protein>
<evidence type="ECO:0000313" key="5">
    <source>
        <dbReference type="Proteomes" id="UP001165685"/>
    </source>
</evidence>
<evidence type="ECO:0000313" key="4">
    <source>
        <dbReference type="EMBL" id="MDA2806710.1"/>
    </source>
</evidence>
<evidence type="ECO:0000256" key="2">
    <source>
        <dbReference type="PROSITE-ProRule" id="PRU00335"/>
    </source>
</evidence>
<comment type="caution">
    <text evidence="4">The sequence shown here is derived from an EMBL/GenBank/DDBJ whole genome shotgun (WGS) entry which is preliminary data.</text>
</comment>
<dbReference type="Gene3D" id="1.10.357.10">
    <property type="entry name" value="Tetracycline Repressor, domain 2"/>
    <property type="match status" value="1"/>
</dbReference>
<organism evidence="4 5">
    <name type="scientific">Nocardiopsis suaedae</name>
    <dbReference type="NCBI Taxonomy" id="3018444"/>
    <lineage>
        <taxon>Bacteria</taxon>
        <taxon>Bacillati</taxon>
        <taxon>Actinomycetota</taxon>
        <taxon>Actinomycetes</taxon>
        <taxon>Streptosporangiales</taxon>
        <taxon>Nocardiopsidaceae</taxon>
        <taxon>Nocardiopsis</taxon>
    </lineage>
</organism>
<dbReference type="InterPro" id="IPR050109">
    <property type="entry name" value="HTH-type_TetR-like_transc_reg"/>
</dbReference>
<dbReference type="Proteomes" id="UP001165685">
    <property type="component" value="Unassembled WGS sequence"/>
</dbReference>